<dbReference type="Pfam" id="PF13778">
    <property type="entry name" value="DUF4174"/>
    <property type="match status" value="1"/>
</dbReference>
<gene>
    <name evidence="4" type="ORF">ATI53_105820</name>
</gene>
<protein>
    <submittedName>
        <fullName evidence="4">Uncharacterized protein DUF4174</fullName>
    </submittedName>
</protein>
<feature type="chain" id="PRO_5016238970" evidence="2">
    <location>
        <begin position="21"/>
        <end position="97"/>
    </location>
</feature>
<keyword evidence="5" id="KW-1185">Reference proteome</keyword>
<evidence type="ECO:0000256" key="2">
    <source>
        <dbReference type="SAM" id="SignalP"/>
    </source>
</evidence>
<keyword evidence="1 2" id="KW-0732">Signal</keyword>
<dbReference type="Proteomes" id="UP000249165">
    <property type="component" value="Unassembled WGS sequence"/>
</dbReference>
<evidence type="ECO:0000256" key="1">
    <source>
        <dbReference type="ARBA" id="ARBA00022729"/>
    </source>
</evidence>
<dbReference type="OrthoDB" id="7362103at2"/>
<dbReference type="InterPro" id="IPR025232">
    <property type="entry name" value="DUF4174"/>
</dbReference>
<dbReference type="EMBL" id="QLMG01000058">
    <property type="protein sequence ID" value="RAK10418.1"/>
    <property type="molecule type" value="Genomic_DNA"/>
</dbReference>
<name>A0A327XMS8_9RHOB</name>
<dbReference type="AlphaFoldDB" id="A0A327XMS8"/>
<sequence length="97" mass="10300">MGRILMKTKLGIAVAAGAIAATQTRATPDIFQALPEGANDLNDLKWAKRPVLLFAPSRDDAAYARQMALFDAARAALAKRDIVVLSDIDRIPPAGAV</sequence>
<reference evidence="4 5" key="1">
    <citation type="submission" date="2018-06" db="EMBL/GenBank/DDBJ databases">
        <title>Genomic Encyclopedia of Archaeal and Bacterial Type Strains, Phase II (KMG-II): from individual species to whole genera.</title>
        <authorList>
            <person name="Goeker M."/>
        </authorList>
    </citation>
    <scope>NUCLEOTIDE SEQUENCE [LARGE SCALE GENOMIC DNA]</scope>
    <source>
        <strain evidence="4 5">DSM 22011</strain>
    </source>
</reference>
<feature type="signal peptide" evidence="2">
    <location>
        <begin position="1"/>
        <end position="20"/>
    </location>
</feature>
<accession>A0A327XMS8</accession>
<comment type="caution">
    <text evidence="4">The sequence shown here is derived from an EMBL/GenBank/DDBJ whole genome shotgun (WGS) entry which is preliminary data.</text>
</comment>
<organism evidence="4 5">
    <name type="scientific">Salipiger aestuarii</name>
    <dbReference type="NCBI Taxonomy" id="568098"/>
    <lineage>
        <taxon>Bacteria</taxon>
        <taxon>Pseudomonadati</taxon>
        <taxon>Pseudomonadota</taxon>
        <taxon>Alphaproteobacteria</taxon>
        <taxon>Rhodobacterales</taxon>
        <taxon>Roseobacteraceae</taxon>
        <taxon>Salipiger</taxon>
    </lineage>
</organism>
<evidence type="ECO:0000259" key="3">
    <source>
        <dbReference type="Pfam" id="PF13778"/>
    </source>
</evidence>
<proteinExistence type="predicted"/>
<feature type="domain" description="DUF4174" evidence="3">
    <location>
        <begin position="41"/>
        <end position="85"/>
    </location>
</feature>
<evidence type="ECO:0000313" key="5">
    <source>
        <dbReference type="Proteomes" id="UP000249165"/>
    </source>
</evidence>
<evidence type="ECO:0000313" key="4">
    <source>
        <dbReference type="EMBL" id="RAK10418.1"/>
    </source>
</evidence>